<keyword evidence="2" id="KW-1185">Reference proteome</keyword>
<evidence type="ECO:0000313" key="2">
    <source>
        <dbReference type="Proteomes" id="UP000291343"/>
    </source>
</evidence>
<gene>
    <name evidence="1" type="ORF">LSTR_LSTR014197</name>
</gene>
<proteinExistence type="predicted"/>
<name>A0A482XET3_LAOST</name>
<protein>
    <submittedName>
        <fullName evidence="1">Uncharacterized protein</fullName>
    </submittedName>
</protein>
<comment type="caution">
    <text evidence="1">The sequence shown here is derived from an EMBL/GenBank/DDBJ whole genome shotgun (WGS) entry which is preliminary data.</text>
</comment>
<dbReference type="InParanoid" id="A0A482XET3"/>
<accession>A0A482XET3</accession>
<reference evidence="1 2" key="1">
    <citation type="journal article" date="2017" name="Gigascience">
        <title>Genome sequence of the small brown planthopper, Laodelphax striatellus.</title>
        <authorList>
            <person name="Zhu J."/>
            <person name="Jiang F."/>
            <person name="Wang X."/>
            <person name="Yang P."/>
            <person name="Bao Y."/>
            <person name="Zhao W."/>
            <person name="Wang W."/>
            <person name="Lu H."/>
            <person name="Wang Q."/>
            <person name="Cui N."/>
            <person name="Li J."/>
            <person name="Chen X."/>
            <person name="Luo L."/>
            <person name="Yu J."/>
            <person name="Kang L."/>
            <person name="Cui F."/>
        </authorList>
    </citation>
    <scope>NUCLEOTIDE SEQUENCE [LARGE SCALE GENOMIC DNA]</scope>
    <source>
        <strain evidence="1">Lst14</strain>
    </source>
</reference>
<dbReference type="EMBL" id="QKKF02011469">
    <property type="protein sequence ID" value="RZF44070.1"/>
    <property type="molecule type" value="Genomic_DNA"/>
</dbReference>
<dbReference type="Proteomes" id="UP000291343">
    <property type="component" value="Unassembled WGS sequence"/>
</dbReference>
<dbReference type="AlphaFoldDB" id="A0A482XET3"/>
<organism evidence="1 2">
    <name type="scientific">Laodelphax striatellus</name>
    <name type="common">Small brown planthopper</name>
    <name type="synonym">Delphax striatella</name>
    <dbReference type="NCBI Taxonomy" id="195883"/>
    <lineage>
        <taxon>Eukaryota</taxon>
        <taxon>Metazoa</taxon>
        <taxon>Ecdysozoa</taxon>
        <taxon>Arthropoda</taxon>
        <taxon>Hexapoda</taxon>
        <taxon>Insecta</taxon>
        <taxon>Pterygota</taxon>
        <taxon>Neoptera</taxon>
        <taxon>Paraneoptera</taxon>
        <taxon>Hemiptera</taxon>
        <taxon>Auchenorrhyncha</taxon>
        <taxon>Fulgoroidea</taxon>
        <taxon>Delphacidae</taxon>
        <taxon>Criomorphinae</taxon>
        <taxon>Laodelphax</taxon>
    </lineage>
</organism>
<evidence type="ECO:0000313" key="1">
    <source>
        <dbReference type="EMBL" id="RZF44070.1"/>
    </source>
</evidence>
<sequence>MQLKAPRSRAKLISRLRLVRSRPPLTNGPVIIDTDSGKLTTAPGPLWPPNPTHLSTSNHRLGNIRLPFLCFRCWLFFLLPLDITICSLHRRQCS</sequence>